<dbReference type="EMBL" id="JAPDDT010000007">
    <property type="protein sequence ID" value="MCW1924223.1"/>
    <property type="molecule type" value="Genomic_DNA"/>
</dbReference>
<evidence type="ECO:0000313" key="1">
    <source>
        <dbReference type="EMBL" id="MCW1924223.1"/>
    </source>
</evidence>
<proteinExistence type="predicted"/>
<protein>
    <submittedName>
        <fullName evidence="1">Thrombospondin type 3 repeat-containing protein</fullName>
    </submittedName>
</protein>
<reference evidence="1 2" key="1">
    <citation type="submission" date="2022-10" db="EMBL/GenBank/DDBJ databases">
        <title>Luteolibacter arcticus strain CCTCC AB 2014275, whole genome shotgun sequencing project.</title>
        <authorList>
            <person name="Zhao G."/>
            <person name="Shen L."/>
        </authorList>
    </citation>
    <scope>NUCLEOTIDE SEQUENCE [LARGE SCALE GENOMIC DNA]</scope>
    <source>
        <strain evidence="1 2">CCTCC AB 2014275</strain>
    </source>
</reference>
<organism evidence="1 2">
    <name type="scientific">Luteolibacter arcticus</name>
    <dbReference type="NCBI Taxonomy" id="1581411"/>
    <lineage>
        <taxon>Bacteria</taxon>
        <taxon>Pseudomonadati</taxon>
        <taxon>Verrucomicrobiota</taxon>
        <taxon>Verrucomicrobiia</taxon>
        <taxon>Verrucomicrobiales</taxon>
        <taxon>Verrucomicrobiaceae</taxon>
        <taxon>Luteolibacter</taxon>
    </lineage>
</organism>
<gene>
    <name evidence="1" type="ORF">OKA05_16775</name>
</gene>
<accession>A0ABT3GL42</accession>
<evidence type="ECO:0000313" key="2">
    <source>
        <dbReference type="Proteomes" id="UP001320876"/>
    </source>
</evidence>
<dbReference type="RefSeq" id="WP_264488331.1">
    <property type="nucleotide sequence ID" value="NZ_JAPDDT010000007.1"/>
</dbReference>
<sequence>MSASCLMAAFAADAPVPTRGFEVDTSSRNDVVAFYHSIYQASEGYQNRVAWTGNYTSTAAGAEGTTSAVFAGDVERRLNYHRALAGVPATVRVNTGSTVNILAADPYKPDPSTTKAAAAQRSALMIVRTYPNNGGLSHTPPQTNTAWTAAAWNANKNGNLALGFYGPGAVDAYVQENVIGISNWNVDVGHRRWLLSHWSTDFATGDTPGSFNGTTVRPPSNAMYVVPKQTDVDFDVDPLFHTYPAAGFFPAEHNSPYWSLSFPGADFSAASVTMRDAAMNVVPVTVVSRRTGYGDNSIVWQVPTTVSVFSVASDTTYHITVANIQGTDVPAQHSYQVTLIDPDKLNQSGLVAGESSPTVSATYQVSGLQGVEQVEAGMFQRKAATWTEGGEDSPAPKVITQTSSSYPFRAAVAGYVKSGTKAFRLTFPTRYDPLINGVPQQSFELDREIVSGAATSLKFQYRRGLMTAASKLAVESSADGGVTWSTLTTLSGLGGTGDSAFQSSTLPLTASATPLRVRFRFYLSDPSAALYAHEDYLTLATGVFIDDITVSGGDWLEPAGFVKSAGLTSFTFSSATAGVAIATGQTWWLRARAHLGGKAFPWGAAKVVTPRGPLELSGSTTVPVTGANYCFIPDPAATSYRFEVAAPGGSAWTEGAETSPAPQISTQISASYSIYSTTTGYRKSGSRAFRLGLATTSDQEDLFTITRDTTPSVTSALTFWTRRGTMATTNRLHAELSSDGGSTWTSIWNLPGKTTADAAVTLQSVSLAAWAGTSVKLRFALRNTSGSNLTWNATKSGVWIDDITVTAPSLVLWSSETAVAAGTPMVCLNPITAGRPLVAGQPLQLRMRAMNGATPGAWGPALMVTPSGAAGVLTGFAAFKAYLYPAVDLAFEADADGDGLADGVEYAFSTDPTTPTAASDTVSLTAALFEISRDLPTEHGDVDYKAEWSDDLHVWSRAGVGVRVEGGKIIASVPLGGSPSRMMRWVVVEK</sequence>
<name>A0ABT3GL42_9BACT</name>
<dbReference type="Proteomes" id="UP001320876">
    <property type="component" value="Unassembled WGS sequence"/>
</dbReference>
<dbReference type="Gene3D" id="2.60.120.260">
    <property type="entry name" value="Galactose-binding domain-like"/>
    <property type="match status" value="1"/>
</dbReference>
<keyword evidence="2" id="KW-1185">Reference proteome</keyword>
<comment type="caution">
    <text evidence="1">The sequence shown here is derived from an EMBL/GenBank/DDBJ whole genome shotgun (WGS) entry which is preliminary data.</text>
</comment>